<feature type="compositionally biased region" description="Low complexity" evidence="11">
    <location>
        <begin position="440"/>
        <end position="462"/>
    </location>
</feature>
<dbReference type="Proteomes" id="UP000190037">
    <property type="component" value="Unassembled WGS sequence"/>
</dbReference>
<keyword evidence="6 10" id="KW-0067">ATP-binding</keyword>
<dbReference type="GO" id="GO:0003755">
    <property type="term" value="F:peptidyl-prolyl cis-trans isomerase activity"/>
    <property type="evidence" value="ECO:0007669"/>
    <property type="project" value="UniProtKB-KW"/>
</dbReference>
<evidence type="ECO:0000256" key="9">
    <source>
        <dbReference type="PROSITE-ProRule" id="PRU00277"/>
    </source>
</evidence>
<dbReference type="Gene3D" id="3.10.50.40">
    <property type="match status" value="1"/>
</dbReference>
<protein>
    <recommendedName>
        <fullName evidence="2 9">peptidylprolyl isomerase</fullName>
        <ecNumber evidence="2 9">5.2.1.8</ecNumber>
    </recommendedName>
</protein>
<dbReference type="PANTHER" id="PTHR43289">
    <property type="entry name" value="MITOGEN-ACTIVATED PROTEIN KINASE KINASE KINASE 20-RELATED"/>
    <property type="match status" value="1"/>
</dbReference>
<feature type="transmembrane region" description="Helical" evidence="12">
    <location>
        <begin position="388"/>
        <end position="408"/>
    </location>
</feature>
<evidence type="ECO:0000256" key="1">
    <source>
        <dbReference type="ARBA" id="ARBA00000971"/>
    </source>
</evidence>
<keyword evidence="7 9" id="KW-0697">Rotamase</keyword>
<accession>A0A1T3NMW5</accession>
<evidence type="ECO:0000256" key="11">
    <source>
        <dbReference type="SAM" id="MobiDB-lite"/>
    </source>
</evidence>
<dbReference type="InterPro" id="IPR000719">
    <property type="entry name" value="Prot_kinase_dom"/>
</dbReference>
<dbReference type="InterPro" id="IPR011009">
    <property type="entry name" value="Kinase-like_dom_sf"/>
</dbReference>
<evidence type="ECO:0000313" key="15">
    <source>
        <dbReference type="EMBL" id="OPC78078.1"/>
    </source>
</evidence>
<evidence type="ECO:0000256" key="3">
    <source>
        <dbReference type="ARBA" id="ARBA00022679"/>
    </source>
</evidence>
<dbReference type="InterPro" id="IPR008271">
    <property type="entry name" value="Ser/Thr_kinase_AS"/>
</dbReference>
<feature type="compositionally biased region" description="Polar residues" evidence="11">
    <location>
        <begin position="424"/>
        <end position="436"/>
    </location>
</feature>
<evidence type="ECO:0000313" key="16">
    <source>
        <dbReference type="Proteomes" id="UP000190037"/>
    </source>
</evidence>
<dbReference type="GO" id="GO:0005524">
    <property type="term" value="F:ATP binding"/>
    <property type="evidence" value="ECO:0007669"/>
    <property type="project" value="UniProtKB-UniRule"/>
</dbReference>
<evidence type="ECO:0000259" key="13">
    <source>
        <dbReference type="PROSITE" id="PS50011"/>
    </source>
</evidence>
<keyword evidence="16" id="KW-1185">Reference proteome</keyword>
<dbReference type="Gene3D" id="1.10.510.10">
    <property type="entry name" value="Transferase(Phosphotransferase) domain 1"/>
    <property type="match status" value="1"/>
</dbReference>
<feature type="region of interest" description="Disordered" evidence="11">
    <location>
        <begin position="299"/>
        <end position="319"/>
    </location>
</feature>
<dbReference type="SUPFAM" id="SSF56112">
    <property type="entry name" value="Protein kinase-like (PK-like)"/>
    <property type="match status" value="1"/>
</dbReference>
<dbReference type="InterPro" id="IPR017441">
    <property type="entry name" value="Protein_kinase_ATP_BS"/>
</dbReference>
<organism evidence="15 16">
    <name type="scientific">Embleya scabrispora</name>
    <dbReference type="NCBI Taxonomy" id="159449"/>
    <lineage>
        <taxon>Bacteria</taxon>
        <taxon>Bacillati</taxon>
        <taxon>Actinomycetota</taxon>
        <taxon>Actinomycetes</taxon>
        <taxon>Kitasatosporales</taxon>
        <taxon>Streptomycetaceae</taxon>
        <taxon>Embleya</taxon>
    </lineage>
</organism>
<feature type="region of interest" description="Disordered" evidence="11">
    <location>
        <begin position="336"/>
        <end position="376"/>
    </location>
</feature>
<dbReference type="InterPro" id="IPR046357">
    <property type="entry name" value="PPIase_dom_sf"/>
</dbReference>
<dbReference type="PANTHER" id="PTHR43289:SF34">
    <property type="entry name" value="SERINE_THREONINE-PROTEIN KINASE YBDM-RELATED"/>
    <property type="match status" value="1"/>
</dbReference>
<dbReference type="EMBL" id="MWQN01000003">
    <property type="protein sequence ID" value="OPC78078.1"/>
    <property type="molecule type" value="Genomic_DNA"/>
</dbReference>
<reference evidence="15 16" key="1">
    <citation type="submission" date="2017-03" db="EMBL/GenBank/DDBJ databases">
        <title>Draft genome sequence of Streptomyces scabrisporus NF3, endophyte isolated from Amphipterygium adstringens.</title>
        <authorList>
            <person name="Vazquez M."/>
            <person name="Ceapa C.D."/>
            <person name="Rodriguez Luna D."/>
            <person name="Sanchez Esquivel S."/>
        </authorList>
    </citation>
    <scope>NUCLEOTIDE SEQUENCE [LARGE SCALE GENOMIC DNA]</scope>
    <source>
        <strain evidence="15 16">NF3</strain>
    </source>
</reference>
<evidence type="ECO:0000259" key="14">
    <source>
        <dbReference type="PROSITE" id="PS50059"/>
    </source>
</evidence>
<dbReference type="GO" id="GO:0004674">
    <property type="term" value="F:protein serine/threonine kinase activity"/>
    <property type="evidence" value="ECO:0007669"/>
    <property type="project" value="TreeGrafter"/>
</dbReference>
<comment type="caution">
    <text evidence="15">The sequence shown here is derived from an EMBL/GenBank/DDBJ whole genome shotgun (WGS) entry which is preliminary data.</text>
</comment>
<evidence type="ECO:0000256" key="6">
    <source>
        <dbReference type="ARBA" id="ARBA00022840"/>
    </source>
</evidence>
<feature type="region of interest" description="Disordered" evidence="11">
    <location>
        <begin position="413"/>
        <end position="465"/>
    </location>
</feature>
<keyword evidence="4 10" id="KW-0547">Nucleotide-binding</keyword>
<dbReference type="PROSITE" id="PS00107">
    <property type="entry name" value="PROTEIN_KINASE_ATP"/>
    <property type="match status" value="1"/>
</dbReference>
<dbReference type="Pfam" id="PF00254">
    <property type="entry name" value="FKBP_C"/>
    <property type="match status" value="1"/>
</dbReference>
<dbReference type="SMART" id="SM00220">
    <property type="entry name" value="S_TKc"/>
    <property type="match status" value="1"/>
</dbReference>
<feature type="compositionally biased region" description="Pro residues" evidence="11">
    <location>
        <begin position="341"/>
        <end position="376"/>
    </location>
</feature>
<feature type="domain" description="PPIase FKBP-type" evidence="14">
    <location>
        <begin position="496"/>
        <end position="584"/>
    </location>
</feature>
<evidence type="ECO:0000256" key="12">
    <source>
        <dbReference type="SAM" id="Phobius"/>
    </source>
</evidence>
<sequence length="584" mass="58919">MGDGVSGPTGDDPARIGPYRIERRLGQGGMGRVYLGRSASGRAVAVKVVRPDLAEHADFRRRFAREVAAARAVSGAFTAAVVDAAPDAPSPWLATVYVDGMALSDAVARYGPWPVGPLRALGAGLAEALAAIHAVGVIHRDLKPSNVMLAADGPKVIDFGISRAVEASVLTRTGSTVGSPGFMSPEQCADREVGEPSDVFSLGAVLAFAGRGSGPFGHGSVPALLYRVVHDAPDLDGVPAPLVPLVSACLDKSPTARPTAAEVLAELAIDASVAGAGAGWWLPAAVAGAIPGGGRDGAPVGAAPVDGGAPAGTVPMDEGVPQASAVTVPVPADVVEEGAVPPVPPPPRTDPVPPVPPMPGGPPRPDGFPGFLPPPPPKPPRAWPRYRAFLAAGSVVVVSAITVAVVLATRDDDAGNRSAGTPKPTASATRSATTGPPTRPAASVPSGGQPSSASSPAASAPPRTQPDIRALDVTKGAGGLVTRVLEPGSGPEIRAGQQITVDYVGVYQSDRAVFDSSWSRGEPAVFGIGTGEVIPGWDEGLVGQRVGSRVQLVIPPDKAYGATPPGEMRPNATLVFVIDLIAAR</sequence>
<feature type="compositionally biased region" description="Low complexity" evidence="11">
    <location>
        <begin position="299"/>
        <end position="312"/>
    </location>
</feature>
<feature type="domain" description="Protein kinase" evidence="13">
    <location>
        <begin position="19"/>
        <end position="269"/>
    </location>
</feature>
<dbReference type="AlphaFoldDB" id="A0A1T3NMW5"/>
<keyword evidence="8 9" id="KW-0413">Isomerase</keyword>
<dbReference type="SUPFAM" id="SSF54534">
    <property type="entry name" value="FKBP-like"/>
    <property type="match status" value="1"/>
</dbReference>
<proteinExistence type="predicted"/>
<feature type="binding site" evidence="10">
    <location>
        <position position="47"/>
    </location>
    <ligand>
        <name>ATP</name>
        <dbReference type="ChEBI" id="CHEBI:30616"/>
    </ligand>
</feature>
<evidence type="ECO:0000256" key="2">
    <source>
        <dbReference type="ARBA" id="ARBA00013194"/>
    </source>
</evidence>
<evidence type="ECO:0000256" key="5">
    <source>
        <dbReference type="ARBA" id="ARBA00022777"/>
    </source>
</evidence>
<dbReference type="STRING" id="159449.B4N89_38380"/>
<evidence type="ECO:0000256" key="4">
    <source>
        <dbReference type="ARBA" id="ARBA00022741"/>
    </source>
</evidence>
<name>A0A1T3NMW5_9ACTN</name>
<dbReference type="InterPro" id="IPR001179">
    <property type="entry name" value="PPIase_FKBP_dom"/>
</dbReference>
<dbReference type="PROSITE" id="PS50011">
    <property type="entry name" value="PROTEIN_KINASE_DOM"/>
    <property type="match status" value="1"/>
</dbReference>
<keyword evidence="3" id="KW-0808">Transferase</keyword>
<dbReference type="Gene3D" id="3.30.200.20">
    <property type="entry name" value="Phosphorylase Kinase, domain 1"/>
    <property type="match status" value="1"/>
</dbReference>
<dbReference type="PROSITE" id="PS00108">
    <property type="entry name" value="PROTEIN_KINASE_ST"/>
    <property type="match status" value="1"/>
</dbReference>
<evidence type="ECO:0000256" key="8">
    <source>
        <dbReference type="ARBA" id="ARBA00023235"/>
    </source>
</evidence>
<keyword evidence="12" id="KW-0812">Transmembrane</keyword>
<dbReference type="Pfam" id="PF00069">
    <property type="entry name" value="Pkinase"/>
    <property type="match status" value="1"/>
</dbReference>
<evidence type="ECO:0000256" key="10">
    <source>
        <dbReference type="PROSITE-ProRule" id="PRU10141"/>
    </source>
</evidence>
<dbReference type="EC" id="5.2.1.8" evidence="2 9"/>
<dbReference type="PROSITE" id="PS50059">
    <property type="entry name" value="FKBP_PPIASE"/>
    <property type="match status" value="1"/>
</dbReference>
<dbReference type="CDD" id="cd14014">
    <property type="entry name" value="STKc_PknB_like"/>
    <property type="match status" value="1"/>
</dbReference>
<comment type="catalytic activity">
    <reaction evidence="1 9">
        <text>[protein]-peptidylproline (omega=180) = [protein]-peptidylproline (omega=0)</text>
        <dbReference type="Rhea" id="RHEA:16237"/>
        <dbReference type="Rhea" id="RHEA-COMP:10747"/>
        <dbReference type="Rhea" id="RHEA-COMP:10748"/>
        <dbReference type="ChEBI" id="CHEBI:83833"/>
        <dbReference type="ChEBI" id="CHEBI:83834"/>
        <dbReference type="EC" id="5.2.1.8"/>
    </reaction>
</comment>
<keyword evidence="5" id="KW-0418">Kinase</keyword>
<gene>
    <name evidence="15" type="ORF">B4N89_38380</name>
</gene>
<keyword evidence="12" id="KW-0472">Membrane</keyword>
<evidence type="ECO:0000256" key="7">
    <source>
        <dbReference type="ARBA" id="ARBA00023110"/>
    </source>
</evidence>
<keyword evidence="12" id="KW-1133">Transmembrane helix</keyword>